<evidence type="ECO:0000313" key="2">
    <source>
        <dbReference type="EMBL" id="ERM94196.1"/>
    </source>
</evidence>
<dbReference type="HOGENOM" id="CLU_872512_0_0_1"/>
<evidence type="ECO:0000256" key="1">
    <source>
        <dbReference type="SAM" id="Coils"/>
    </source>
</evidence>
<protein>
    <submittedName>
        <fullName evidence="2">Uncharacterized protein</fullName>
    </submittedName>
</protein>
<feature type="coiled-coil region" evidence="1">
    <location>
        <begin position="290"/>
        <end position="317"/>
    </location>
</feature>
<dbReference type="eggNOG" id="ENOG502RXYB">
    <property type="taxonomic scope" value="Eukaryota"/>
</dbReference>
<dbReference type="EMBL" id="KI397513">
    <property type="protein sequence ID" value="ERM94196.1"/>
    <property type="molecule type" value="Genomic_DNA"/>
</dbReference>
<proteinExistence type="predicted"/>
<dbReference type="PANTHER" id="PTHR33924:SF1">
    <property type="entry name" value="DNA-DIRECTED RNA POLYMERASE SUBUNIT BETA"/>
    <property type="match status" value="1"/>
</dbReference>
<dbReference type="OrthoDB" id="1907176at2759"/>
<dbReference type="PANTHER" id="PTHR33924">
    <property type="entry name" value="CATION-TRANSPORTING ATPASE"/>
    <property type="match status" value="1"/>
</dbReference>
<accession>W1NFF1</accession>
<dbReference type="Proteomes" id="UP000017836">
    <property type="component" value="Unassembled WGS sequence"/>
</dbReference>
<keyword evidence="3" id="KW-1185">Reference proteome</keyword>
<dbReference type="KEGG" id="atr:18421974"/>
<evidence type="ECO:0000313" key="3">
    <source>
        <dbReference type="Proteomes" id="UP000017836"/>
    </source>
</evidence>
<dbReference type="AlphaFoldDB" id="W1NFF1"/>
<keyword evidence="1" id="KW-0175">Coiled coil</keyword>
<organism evidence="2 3">
    <name type="scientific">Amborella trichopoda</name>
    <dbReference type="NCBI Taxonomy" id="13333"/>
    <lineage>
        <taxon>Eukaryota</taxon>
        <taxon>Viridiplantae</taxon>
        <taxon>Streptophyta</taxon>
        <taxon>Embryophyta</taxon>
        <taxon>Tracheophyta</taxon>
        <taxon>Spermatophyta</taxon>
        <taxon>Magnoliopsida</taxon>
        <taxon>Amborellales</taxon>
        <taxon>Amborellaceae</taxon>
        <taxon>Amborella</taxon>
    </lineage>
</organism>
<reference evidence="3" key="1">
    <citation type="journal article" date="2013" name="Science">
        <title>The Amborella genome and the evolution of flowering plants.</title>
        <authorList>
            <consortium name="Amborella Genome Project"/>
        </authorList>
    </citation>
    <scope>NUCLEOTIDE SEQUENCE [LARGE SCALE GENOMIC DNA]</scope>
</reference>
<name>W1NFF1_AMBTC</name>
<dbReference type="Gramene" id="ERM94196">
    <property type="protein sequence ID" value="ERM94196"/>
    <property type="gene ID" value="AMTR_s00010p00190960"/>
</dbReference>
<gene>
    <name evidence="2" type="ORF">AMTR_s00010p00190960</name>
</gene>
<sequence length="319" mass="34965">MAIVPSGQIRPLINIEEDTSGLEAASDGPFKKTRALSDITNSLINNDSGRKKENLSKNWDSPVINDDLLHVGDGHIGKQQNGSVKFIESLDDKESGLKRKCQAILSSKENEVRNALDNIKGGESVIIFTQKDKGKAPASMVEVNLQSSSSSGGSTPSELSNSVRAKLPQAVKDHTHVDKDAPFNASLNANNEAEVEGCTCSYCIKVTNLLLDLHYQDAIGRLAALKKSKKDVRALISRDFNHDSTVNNHFLHSVAIPQSAKADPRALECTLMHQWKSLFLRTENALGHESSQLQTSLRKLNELRASYKNELGDELRDLV</sequence>